<dbReference type="EMBL" id="JBHSEF010000023">
    <property type="protein sequence ID" value="MFC4355570.1"/>
    <property type="molecule type" value="Genomic_DNA"/>
</dbReference>
<dbReference type="EC" id="6.3.2.13" evidence="12"/>
<evidence type="ECO:0000256" key="5">
    <source>
        <dbReference type="ARBA" id="ARBA00022984"/>
    </source>
</evidence>
<evidence type="ECO:0000313" key="12">
    <source>
        <dbReference type="EMBL" id="MFC4355570.1"/>
    </source>
</evidence>
<dbReference type="InterPro" id="IPR013221">
    <property type="entry name" value="Mur_ligase_cen"/>
</dbReference>
<name>A0ABV8UYQ8_9BACL</name>
<comment type="similarity">
    <text evidence="2">Belongs to the MurCDEF family. MurE subfamily.</text>
</comment>
<dbReference type="Proteomes" id="UP001595733">
    <property type="component" value="Unassembled WGS sequence"/>
</dbReference>
<keyword evidence="5 8" id="KW-0573">Peptidoglycan synthesis</keyword>
<dbReference type="Pfam" id="PF02875">
    <property type="entry name" value="Mur_ligase_C"/>
    <property type="match status" value="1"/>
</dbReference>
<dbReference type="Pfam" id="PF08245">
    <property type="entry name" value="Mur_ligase_M"/>
    <property type="match status" value="1"/>
</dbReference>
<gene>
    <name evidence="12" type="ORF">ACFO0S_10950</name>
</gene>
<dbReference type="PANTHER" id="PTHR23135:SF4">
    <property type="entry name" value="UDP-N-ACETYLMURAMOYL-L-ALANYL-D-GLUTAMATE--2,6-DIAMINOPIMELATE LIGASE MURE HOMOLOG, CHLOROPLASTIC"/>
    <property type="match status" value="1"/>
</dbReference>
<dbReference type="InterPro" id="IPR036565">
    <property type="entry name" value="Mur-like_cat_sf"/>
</dbReference>
<evidence type="ECO:0000259" key="11">
    <source>
        <dbReference type="Pfam" id="PF08245"/>
    </source>
</evidence>
<evidence type="ECO:0000259" key="9">
    <source>
        <dbReference type="Pfam" id="PF01225"/>
    </source>
</evidence>
<keyword evidence="4 8" id="KW-0133">Cell shape</keyword>
<evidence type="ECO:0000256" key="2">
    <source>
        <dbReference type="ARBA" id="ARBA00005898"/>
    </source>
</evidence>
<feature type="domain" description="Mur ligase N-terminal catalytic" evidence="9">
    <location>
        <begin position="19"/>
        <end position="92"/>
    </location>
</feature>
<keyword evidence="6 8" id="KW-0131">Cell cycle</keyword>
<dbReference type="Pfam" id="PF01225">
    <property type="entry name" value="Mur_ligase"/>
    <property type="match status" value="1"/>
</dbReference>
<evidence type="ECO:0000256" key="7">
    <source>
        <dbReference type="ARBA" id="ARBA00023316"/>
    </source>
</evidence>
<accession>A0ABV8UYQ8</accession>
<dbReference type="InterPro" id="IPR036615">
    <property type="entry name" value="Mur_ligase_C_dom_sf"/>
</dbReference>
<dbReference type="PANTHER" id="PTHR23135">
    <property type="entry name" value="MUR LIGASE FAMILY MEMBER"/>
    <property type="match status" value="1"/>
</dbReference>
<dbReference type="Gene3D" id="3.40.1190.10">
    <property type="entry name" value="Mur-like, catalytic domain"/>
    <property type="match status" value="1"/>
</dbReference>
<dbReference type="SUPFAM" id="SSF53623">
    <property type="entry name" value="MurD-like peptide ligases, catalytic domain"/>
    <property type="match status" value="1"/>
</dbReference>
<dbReference type="NCBIfam" id="NF001126">
    <property type="entry name" value="PRK00139.1-4"/>
    <property type="match status" value="1"/>
</dbReference>
<dbReference type="InterPro" id="IPR004101">
    <property type="entry name" value="Mur_ligase_C"/>
</dbReference>
<dbReference type="InterPro" id="IPR035911">
    <property type="entry name" value="MurE/MurF_N"/>
</dbReference>
<dbReference type="InterPro" id="IPR000713">
    <property type="entry name" value="Mur_ligase_N"/>
</dbReference>
<evidence type="ECO:0000259" key="10">
    <source>
        <dbReference type="Pfam" id="PF02875"/>
    </source>
</evidence>
<evidence type="ECO:0000256" key="8">
    <source>
        <dbReference type="RuleBase" id="RU004135"/>
    </source>
</evidence>
<dbReference type="GO" id="GO:0008765">
    <property type="term" value="F:UDP-N-acetylmuramoylalanyl-D-glutamate-2,6-diaminopimelate ligase activity"/>
    <property type="evidence" value="ECO:0007669"/>
    <property type="project" value="UniProtKB-EC"/>
</dbReference>
<sequence>MNLQELLRDFTTQSIPNCEITGLETTSSRIKDGFLFFAIEGHHADGHAYIAQAVEAGAVAVIGTRTEVETTVPYLVVEDIRYVLAHVAKRFYQNPSASKCMIGITGTNGKTTTSFMLKEMLEASGLRCSLFGTVKYEINGEEFASLNTTPDSLQLQQYIHKSQDDVVIMEVSSHGIDQRRIEGLEFDYALFTNLDHDHLDYHETMEAYFEVKARLFTQLKPSGKAVINTQNSWGAQLAERLEAQGIEIVNVPHANLLEERAKTTFPTIKGMHNRFNAAMAWVVAEDMMCTRQLLIQGLHSFKGVPGRFQLYPLTTGATVVIDYAHTAEAFEFLLQTAKEEGARRIFHVFGFRGNRDRTKRQKMLDVSTRLSDVVILTVDDLNGLSVEELLAEYDELDYSGTVIPDRTEAIHAALHHASSGDWIIITGRGVEPYKEIYRHGTTTDDEMVLLYQQACHAPQ</sequence>
<evidence type="ECO:0000256" key="3">
    <source>
        <dbReference type="ARBA" id="ARBA00022618"/>
    </source>
</evidence>
<organism evidence="12 13">
    <name type="scientific">Chryseomicrobium palamuruense</name>
    <dbReference type="NCBI Taxonomy" id="682973"/>
    <lineage>
        <taxon>Bacteria</taxon>
        <taxon>Bacillati</taxon>
        <taxon>Bacillota</taxon>
        <taxon>Bacilli</taxon>
        <taxon>Bacillales</taxon>
        <taxon>Caryophanaceae</taxon>
        <taxon>Chryseomicrobium</taxon>
    </lineage>
</organism>
<evidence type="ECO:0000313" key="13">
    <source>
        <dbReference type="Proteomes" id="UP001595733"/>
    </source>
</evidence>
<feature type="domain" description="Mur ligase C-terminal" evidence="10">
    <location>
        <begin position="306"/>
        <end position="429"/>
    </location>
</feature>
<comment type="caution">
    <text evidence="12">The sequence shown here is derived from an EMBL/GenBank/DDBJ whole genome shotgun (WGS) entry which is preliminary data.</text>
</comment>
<keyword evidence="7 8" id="KW-0961">Cell wall biogenesis/degradation</keyword>
<keyword evidence="3 8" id="KW-0132">Cell division</keyword>
<dbReference type="NCBIfam" id="TIGR01085">
    <property type="entry name" value="murE"/>
    <property type="match status" value="1"/>
</dbReference>
<dbReference type="SUPFAM" id="SSF53244">
    <property type="entry name" value="MurD-like peptide ligases, peptide-binding domain"/>
    <property type="match status" value="1"/>
</dbReference>
<dbReference type="SUPFAM" id="SSF63418">
    <property type="entry name" value="MurE/MurF N-terminal domain"/>
    <property type="match status" value="1"/>
</dbReference>
<dbReference type="Gene3D" id="3.90.190.20">
    <property type="entry name" value="Mur ligase, C-terminal domain"/>
    <property type="match status" value="1"/>
</dbReference>
<comment type="subcellular location">
    <subcellularLocation>
        <location evidence="8">Cytoplasm</location>
    </subcellularLocation>
</comment>
<dbReference type="Gene3D" id="3.40.1390.10">
    <property type="entry name" value="MurE/MurF, N-terminal domain"/>
    <property type="match status" value="1"/>
</dbReference>
<dbReference type="RefSeq" id="WP_378142079.1">
    <property type="nucleotide sequence ID" value="NZ_JBHSEF010000023.1"/>
</dbReference>
<evidence type="ECO:0000256" key="1">
    <source>
        <dbReference type="ARBA" id="ARBA00004752"/>
    </source>
</evidence>
<keyword evidence="12" id="KW-0436">Ligase</keyword>
<feature type="domain" description="Mur ligase central" evidence="11">
    <location>
        <begin position="104"/>
        <end position="255"/>
    </location>
</feature>
<evidence type="ECO:0000256" key="6">
    <source>
        <dbReference type="ARBA" id="ARBA00023306"/>
    </source>
</evidence>
<keyword evidence="13" id="KW-1185">Reference proteome</keyword>
<comment type="pathway">
    <text evidence="1 8">Cell wall biogenesis; peptidoglycan biosynthesis.</text>
</comment>
<proteinExistence type="inferred from homology"/>
<protein>
    <submittedName>
        <fullName evidence="12">UDP-N-acetylmuramoyl-L-alanyl-D-glutamate--2, 6-diaminopimelate ligase</fullName>
        <ecNumber evidence="12">6.3.2.13</ecNumber>
    </submittedName>
</protein>
<dbReference type="InterPro" id="IPR005761">
    <property type="entry name" value="UDP-N-AcMur-Glu-dNH2Pim_ligase"/>
</dbReference>
<reference evidence="13" key="1">
    <citation type="journal article" date="2019" name="Int. J. Syst. Evol. Microbiol.">
        <title>The Global Catalogue of Microorganisms (GCM) 10K type strain sequencing project: providing services to taxonomists for standard genome sequencing and annotation.</title>
        <authorList>
            <consortium name="The Broad Institute Genomics Platform"/>
            <consortium name="The Broad Institute Genome Sequencing Center for Infectious Disease"/>
            <person name="Wu L."/>
            <person name="Ma J."/>
        </authorList>
    </citation>
    <scope>NUCLEOTIDE SEQUENCE [LARGE SCALE GENOMIC DNA]</scope>
    <source>
        <strain evidence="13">CCUG 50353</strain>
    </source>
</reference>
<evidence type="ECO:0000256" key="4">
    <source>
        <dbReference type="ARBA" id="ARBA00022960"/>
    </source>
</evidence>